<accession>A0A366H8F2</accession>
<dbReference type="EMBL" id="QNRR01000011">
    <property type="protein sequence ID" value="RBP38498.1"/>
    <property type="molecule type" value="Genomic_DNA"/>
</dbReference>
<proteinExistence type="predicted"/>
<keyword evidence="2" id="KW-1185">Reference proteome</keyword>
<sequence>MRRRELEACLDHQTRLKSLRHMSRPHLAITVMGAGIARLNCGNV</sequence>
<comment type="caution">
    <text evidence="1">The sequence shown here is derived from an EMBL/GenBank/DDBJ whole genome shotgun (WGS) entry which is preliminary data.</text>
</comment>
<evidence type="ECO:0000313" key="1">
    <source>
        <dbReference type="EMBL" id="RBP38498.1"/>
    </source>
</evidence>
<dbReference type="AlphaFoldDB" id="A0A366H8F2"/>
<name>A0A366H8F2_9BACT</name>
<dbReference type="Proteomes" id="UP000253426">
    <property type="component" value="Unassembled WGS sequence"/>
</dbReference>
<evidence type="ECO:0000313" key="2">
    <source>
        <dbReference type="Proteomes" id="UP000253426"/>
    </source>
</evidence>
<gene>
    <name evidence="1" type="ORF">DES53_11115</name>
</gene>
<organism evidence="1 2">
    <name type="scientific">Roseimicrobium gellanilyticum</name>
    <dbReference type="NCBI Taxonomy" id="748857"/>
    <lineage>
        <taxon>Bacteria</taxon>
        <taxon>Pseudomonadati</taxon>
        <taxon>Verrucomicrobiota</taxon>
        <taxon>Verrucomicrobiia</taxon>
        <taxon>Verrucomicrobiales</taxon>
        <taxon>Verrucomicrobiaceae</taxon>
        <taxon>Roseimicrobium</taxon>
    </lineage>
</organism>
<reference evidence="1 2" key="1">
    <citation type="submission" date="2018-06" db="EMBL/GenBank/DDBJ databases">
        <title>Genomic Encyclopedia of Type Strains, Phase IV (KMG-IV): sequencing the most valuable type-strain genomes for metagenomic binning, comparative biology and taxonomic classification.</title>
        <authorList>
            <person name="Goeker M."/>
        </authorList>
    </citation>
    <scope>NUCLEOTIDE SEQUENCE [LARGE SCALE GENOMIC DNA]</scope>
    <source>
        <strain evidence="1 2">DSM 25532</strain>
    </source>
</reference>
<protein>
    <submittedName>
        <fullName evidence="1">Uncharacterized protein</fullName>
    </submittedName>
</protein>